<evidence type="ECO:0000313" key="2">
    <source>
        <dbReference type="EMBL" id="EAY23658.1"/>
    </source>
</evidence>
<dbReference type="CDD" id="cd18186">
    <property type="entry name" value="BTB_POZ_ZBTB_KLHL-like"/>
    <property type="match status" value="1"/>
</dbReference>
<evidence type="ECO:0000313" key="3">
    <source>
        <dbReference type="Proteomes" id="UP000001542"/>
    </source>
</evidence>
<dbReference type="PANTHER" id="PTHR24410:SF23">
    <property type="entry name" value="BTB DOMAIN-CONTAINING PROTEIN-RELATED"/>
    <property type="match status" value="1"/>
</dbReference>
<dbReference type="Proteomes" id="UP000001542">
    <property type="component" value="Unassembled WGS sequence"/>
</dbReference>
<dbReference type="OrthoDB" id="6077919at2759"/>
<organism evidence="2 3">
    <name type="scientific">Trichomonas vaginalis (strain ATCC PRA-98 / G3)</name>
    <dbReference type="NCBI Taxonomy" id="412133"/>
    <lineage>
        <taxon>Eukaryota</taxon>
        <taxon>Metamonada</taxon>
        <taxon>Parabasalia</taxon>
        <taxon>Trichomonadida</taxon>
        <taxon>Trichomonadidae</taxon>
        <taxon>Trichomonas</taxon>
    </lineage>
</organism>
<dbReference type="AlphaFoldDB" id="A2D7E1"/>
<protein>
    <submittedName>
        <fullName evidence="2">BTB/POZ domain containing protein</fullName>
    </submittedName>
</protein>
<dbReference type="EMBL" id="DS113177">
    <property type="protein sequence ID" value="EAY23658.1"/>
    <property type="molecule type" value="Genomic_DNA"/>
</dbReference>
<dbReference type="VEuPathDB" id="TrichDB:TVAGG3_0992840"/>
<reference evidence="2" key="1">
    <citation type="submission" date="2006-10" db="EMBL/GenBank/DDBJ databases">
        <authorList>
            <person name="Amadeo P."/>
            <person name="Zhao Q."/>
            <person name="Wortman J."/>
            <person name="Fraser-Liggett C."/>
            <person name="Carlton J."/>
        </authorList>
    </citation>
    <scope>NUCLEOTIDE SEQUENCE</scope>
    <source>
        <strain evidence="2">G3</strain>
    </source>
</reference>
<keyword evidence="3" id="KW-1185">Reference proteome</keyword>
<dbReference type="InterPro" id="IPR000210">
    <property type="entry name" value="BTB/POZ_dom"/>
</dbReference>
<dbReference type="Pfam" id="PF00651">
    <property type="entry name" value="BTB"/>
    <property type="match status" value="1"/>
</dbReference>
<dbReference type="KEGG" id="tva:4720766"/>
<dbReference type="SUPFAM" id="SSF54695">
    <property type="entry name" value="POZ domain"/>
    <property type="match status" value="1"/>
</dbReference>
<dbReference type="InterPro" id="IPR051481">
    <property type="entry name" value="BTB-POZ/Galectin-3-binding"/>
</dbReference>
<name>A2D7E1_TRIV3</name>
<dbReference type="VEuPathDB" id="TrichDB:TVAG_119950"/>
<dbReference type="InParanoid" id="A2D7E1"/>
<dbReference type="Gene3D" id="3.30.710.10">
    <property type="entry name" value="Potassium Channel Kv1.1, Chain A"/>
    <property type="match status" value="1"/>
</dbReference>
<dbReference type="InterPro" id="IPR011333">
    <property type="entry name" value="SKP1/BTB/POZ_sf"/>
</dbReference>
<dbReference type="PANTHER" id="PTHR24410">
    <property type="entry name" value="HL07962P-RELATED"/>
    <property type="match status" value="1"/>
</dbReference>
<dbReference type="PROSITE" id="PS50097">
    <property type="entry name" value="BTB"/>
    <property type="match status" value="1"/>
</dbReference>
<dbReference type="SMR" id="A2D7E1"/>
<reference evidence="2" key="2">
    <citation type="journal article" date="2007" name="Science">
        <title>Draft genome sequence of the sexually transmitted pathogen Trichomonas vaginalis.</title>
        <authorList>
            <person name="Carlton J.M."/>
            <person name="Hirt R.P."/>
            <person name="Silva J.C."/>
            <person name="Delcher A.L."/>
            <person name="Schatz M."/>
            <person name="Zhao Q."/>
            <person name="Wortman J.R."/>
            <person name="Bidwell S.L."/>
            <person name="Alsmark U.C.M."/>
            <person name="Besteiro S."/>
            <person name="Sicheritz-Ponten T."/>
            <person name="Noel C.J."/>
            <person name="Dacks J.B."/>
            <person name="Foster P.G."/>
            <person name="Simillion C."/>
            <person name="Van de Peer Y."/>
            <person name="Miranda-Saavedra D."/>
            <person name="Barton G.J."/>
            <person name="Westrop G.D."/>
            <person name="Mueller S."/>
            <person name="Dessi D."/>
            <person name="Fiori P.L."/>
            <person name="Ren Q."/>
            <person name="Paulsen I."/>
            <person name="Zhang H."/>
            <person name="Bastida-Corcuera F.D."/>
            <person name="Simoes-Barbosa A."/>
            <person name="Brown M.T."/>
            <person name="Hayes R.D."/>
            <person name="Mukherjee M."/>
            <person name="Okumura C.Y."/>
            <person name="Schneider R."/>
            <person name="Smith A.J."/>
            <person name="Vanacova S."/>
            <person name="Villalvazo M."/>
            <person name="Haas B.J."/>
            <person name="Pertea M."/>
            <person name="Feldblyum T.V."/>
            <person name="Utterback T.R."/>
            <person name="Shu C.L."/>
            <person name="Osoegawa K."/>
            <person name="de Jong P.J."/>
            <person name="Hrdy I."/>
            <person name="Horvathova L."/>
            <person name="Zubacova Z."/>
            <person name="Dolezal P."/>
            <person name="Malik S.B."/>
            <person name="Logsdon J.M. Jr."/>
            <person name="Henze K."/>
            <person name="Gupta A."/>
            <person name="Wang C.C."/>
            <person name="Dunne R.L."/>
            <person name="Upcroft J.A."/>
            <person name="Upcroft P."/>
            <person name="White O."/>
            <person name="Salzberg S.L."/>
            <person name="Tang P."/>
            <person name="Chiu C.-H."/>
            <person name="Lee Y.-S."/>
            <person name="Embley T.M."/>
            <person name="Coombs G.H."/>
            <person name="Mottram J.C."/>
            <person name="Tachezy J."/>
            <person name="Fraser-Liggett C.M."/>
            <person name="Johnson P.J."/>
        </authorList>
    </citation>
    <scope>NUCLEOTIDE SEQUENCE [LARGE SCALE GENOMIC DNA]</scope>
    <source>
        <strain evidence="2">G3</strain>
    </source>
</reference>
<sequence length="149" mass="17444">MKVIQVQHSQKFQIFLEEKRFIDTVLHFLDTRIEAHSLILAQNCTWFKERFTCSEPIEKDSSSIYHITLPINPENSVQHLIKTIYSQKIVVSIKDAIPLLKSAEFYGCQYIVEKTSEFIEKSLTEDNVLFIVQTLSKYNLYKLGIENLQ</sequence>
<gene>
    <name evidence="2" type="ORF">TVAG_119950</name>
</gene>
<proteinExistence type="predicted"/>
<accession>A2D7E1</accession>
<dbReference type="SMART" id="SM00225">
    <property type="entry name" value="BTB"/>
    <property type="match status" value="1"/>
</dbReference>
<evidence type="ECO:0000259" key="1">
    <source>
        <dbReference type="PROSITE" id="PS50097"/>
    </source>
</evidence>
<feature type="domain" description="BTB" evidence="1">
    <location>
        <begin position="22"/>
        <end position="93"/>
    </location>
</feature>